<gene>
    <name evidence="2" type="ORF">SHKM778_49720</name>
</gene>
<name>A0AAT9HM26_9ACTN</name>
<feature type="compositionally biased region" description="Low complexity" evidence="1">
    <location>
        <begin position="26"/>
        <end position="40"/>
    </location>
</feature>
<reference evidence="2" key="2">
    <citation type="submission" date="2024-07" db="EMBL/GenBank/DDBJ databases">
        <title>Streptomyces haneummycinica sp. nov., a new antibiotic-producing actinobacterium isolated from marine sediment.</title>
        <authorList>
            <person name="Uemura M."/>
            <person name="Hamada M."/>
            <person name="Hirano S."/>
            <person name="Kobayashi K."/>
            <person name="Ohshiro T."/>
            <person name="Kobayashi T."/>
            <person name="Terahara T."/>
        </authorList>
    </citation>
    <scope>NUCLEOTIDE SEQUENCE</scope>
    <source>
        <strain evidence="2">KM77-8</strain>
    </source>
</reference>
<reference evidence="2" key="1">
    <citation type="submission" date="2024-06" db="EMBL/GenBank/DDBJ databases">
        <authorList>
            <consortium name="consrtm"/>
            <person name="Uemura M."/>
            <person name="Terahara T."/>
        </authorList>
    </citation>
    <scope>NUCLEOTIDE SEQUENCE</scope>
    <source>
        <strain evidence="2">KM77-8</strain>
    </source>
</reference>
<protein>
    <submittedName>
        <fullName evidence="2">Uncharacterized protein</fullName>
    </submittedName>
</protein>
<organism evidence="2">
    <name type="scientific">Streptomyces haneummycinicus</name>
    <dbReference type="NCBI Taxonomy" id="3074435"/>
    <lineage>
        <taxon>Bacteria</taxon>
        <taxon>Bacillati</taxon>
        <taxon>Actinomycetota</taxon>
        <taxon>Actinomycetes</taxon>
        <taxon>Kitasatosporales</taxon>
        <taxon>Streptomycetaceae</taxon>
        <taxon>Streptomyces</taxon>
    </lineage>
</organism>
<dbReference type="AlphaFoldDB" id="A0AAT9HM26"/>
<accession>A0AAT9HM26</accession>
<evidence type="ECO:0000313" key="2">
    <source>
        <dbReference type="EMBL" id="BFO18584.1"/>
    </source>
</evidence>
<sequence>MAQYGGGHRGDDEPGVCPAAPDRSGRATASRRPSTRAVTAQPAHSATEYAAAIPVTAQRAGSSWAAATDSPAFRATITRLSRNGVRVSERA</sequence>
<feature type="region of interest" description="Disordered" evidence="1">
    <location>
        <begin position="1"/>
        <end position="45"/>
    </location>
</feature>
<evidence type="ECO:0000256" key="1">
    <source>
        <dbReference type="SAM" id="MobiDB-lite"/>
    </source>
</evidence>
<dbReference type="EMBL" id="AP035768">
    <property type="protein sequence ID" value="BFO18584.1"/>
    <property type="molecule type" value="Genomic_DNA"/>
</dbReference>
<proteinExistence type="predicted"/>